<dbReference type="InterPro" id="IPR002516">
    <property type="entry name" value="Glyco_trans_11"/>
</dbReference>
<name>A0A7S2TRX5_9EUKA</name>
<dbReference type="GO" id="GO:0016020">
    <property type="term" value="C:membrane"/>
    <property type="evidence" value="ECO:0007669"/>
    <property type="project" value="InterPro"/>
</dbReference>
<evidence type="ECO:0000256" key="3">
    <source>
        <dbReference type="SAM" id="Phobius"/>
    </source>
</evidence>
<evidence type="ECO:0008006" key="6">
    <source>
        <dbReference type="Google" id="ProtNLM"/>
    </source>
</evidence>
<dbReference type="EMBL" id="HBHP01016179">
    <property type="protein sequence ID" value="CAD9764172.1"/>
    <property type="molecule type" value="Transcribed_RNA"/>
</dbReference>
<keyword evidence="3" id="KW-0812">Transmembrane</keyword>
<accession>A0A7S2TRX5</accession>
<dbReference type="AlphaFoldDB" id="A0A7S2TRX5"/>
<sequence>MIDTNILTPITAAAVTLSVCYVIIGVLERALAPVLKHLQVYQVARAQFRKPYVEDDTSIQPVYTNQLGNNLFQYAYARLRARYLGKQFLAGPLNQDVFHDDIARLASSQKQEKVSSPFEKASPFEHLETEKNYAKKTSSDSDVSDAQRRSFLSETPNAFGQDFKFYERDADTIREWMCPSVESHEKEASRAAALGVDRDDTIVFHLRFAGAVEGWFADPTYHELPMSYYTDVLRRHGHCKRAVLVHEPKSKVSAAEVARQLKLASPSVEIIMQCASRCEDFMVMYKSRHLALSVSTFAWWAGFLGDKTKTTVYYPKHAAMAFYNPRRLKCWYNKLMPMESIYCPIEYTTAPKSTRRADLSKVRSFTDLAQVSV</sequence>
<dbReference type="GO" id="GO:0005975">
    <property type="term" value="P:carbohydrate metabolic process"/>
    <property type="evidence" value="ECO:0007669"/>
    <property type="project" value="InterPro"/>
</dbReference>
<dbReference type="GO" id="GO:0008107">
    <property type="term" value="F:galactoside 2-alpha-L-fucosyltransferase activity"/>
    <property type="evidence" value="ECO:0007669"/>
    <property type="project" value="InterPro"/>
</dbReference>
<organism evidence="5">
    <name type="scientific">Lotharella oceanica</name>
    <dbReference type="NCBI Taxonomy" id="641309"/>
    <lineage>
        <taxon>Eukaryota</taxon>
        <taxon>Sar</taxon>
        <taxon>Rhizaria</taxon>
        <taxon>Cercozoa</taxon>
        <taxon>Chlorarachniophyceae</taxon>
        <taxon>Lotharella</taxon>
    </lineage>
</organism>
<evidence type="ECO:0000256" key="1">
    <source>
        <dbReference type="ARBA" id="ARBA00022676"/>
    </source>
</evidence>
<keyword evidence="3" id="KW-1133">Transmembrane helix</keyword>
<reference evidence="5" key="1">
    <citation type="submission" date="2021-01" db="EMBL/GenBank/DDBJ databases">
        <authorList>
            <person name="Corre E."/>
            <person name="Pelletier E."/>
            <person name="Niang G."/>
            <person name="Scheremetjew M."/>
            <person name="Finn R."/>
            <person name="Kale V."/>
            <person name="Holt S."/>
            <person name="Cochrane G."/>
            <person name="Meng A."/>
            <person name="Brown T."/>
            <person name="Cohen L."/>
        </authorList>
    </citation>
    <scope>NUCLEOTIDE SEQUENCE</scope>
    <source>
        <strain evidence="5">CCMP622</strain>
    </source>
</reference>
<dbReference type="EMBL" id="HBHP01016178">
    <property type="protein sequence ID" value="CAD9764170.1"/>
    <property type="molecule type" value="Transcribed_RNA"/>
</dbReference>
<proteinExistence type="predicted"/>
<evidence type="ECO:0000256" key="2">
    <source>
        <dbReference type="ARBA" id="ARBA00022679"/>
    </source>
</evidence>
<feature type="transmembrane region" description="Helical" evidence="3">
    <location>
        <begin position="6"/>
        <end position="27"/>
    </location>
</feature>
<gene>
    <name evidence="4" type="ORF">LSP00402_LOCUS10027</name>
    <name evidence="5" type="ORF">LSP00402_LOCUS10028</name>
</gene>
<evidence type="ECO:0000313" key="4">
    <source>
        <dbReference type="EMBL" id="CAD9764170.1"/>
    </source>
</evidence>
<dbReference type="Pfam" id="PF01531">
    <property type="entry name" value="Glyco_transf_11"/>
    <property type="match status" value="1"/>
</dbReference>
<evidence type="ECO:0000313" key="5">
    <source>
        <dbReference type="EMBL" id="CAD9764172.1"/>
    </source>
</evidence>
<keyword evidence="2" id="KW-0808">Transferase</keyword>
<protein>
    <recommendedName>
        <fullName evidence="6">L-Fucosyltransferase</fullName>
    </recommendedName>
</protein>
<keyword evidence="3" id="KW-0472">Membrane</keyword>
<keyword evidence="1" id="KW-0328">Glycosyltransferase</keyword>